<dbReference type="InterPro" id="IPR000524">
    <property type="entry name" value="Tscrpt_reg_HTH_GntR"/>
</dbReference>
<dbReference type="AlphaFoldDB" id="A0A6I2F5D6"/>
<dbReference type="EMBL" id="WJIF01000003">
    <property type="protein sequence ID" value="MRG59481.1"/>
    <property type="molecule type" value="Genomic_DNA"/>
</dbReference>
<dbReference type="Proteomes" id="UP000431080">
    <property type="component" value="Unassembled WGS sequence"/>
</dbReference>
<dbReference type="Gene3D" id="1.10.10.10">
    <property type="entry name" value="Winged helix-like DNA-binding domain superfamily/Winged helix DNA-binding domain"/>
    <property type="match status" value="1"/>
</dbReference>
<dbReference type="InterPro" id="IPR036388">
    <property type="entry name" value="WH-like_DNA-bd_sf"/>
</dbReference>
<dbReference type="GO" id="GO:0003700">
    <property type="term" value="F:DNA-binding transcription factor activity"/>
    <property type="evidence" value="ECO:0007669"/>
    <property type="project" value="InterPro"/>
</dbReference>
<evidence type="ECO:0000313" key="6">
    <source>
        <dbReference type="EMBL" id="MRG59481.1"/>
    </source>
</evidence>
<keyword evidence="3" id="KW-0804">Transcription</keyword>
<keyword evidence="7" id="KW-1185">Reference proteome</keyword>
<evidence type="ECO:0000256" key="1">
    <source>
        <dbReference type="ARBA" id="ARBA00023015"/>
    </source>
</evidence>
<dbReference type="InterPro" id="IPR036390">
    <property type="entry name" value="WH_DNA-bd_sf"/>
</dbReference>
<feature type="region of interest" description="Disordered" evidence="4">
    <location>
        <begin position="1"/>
        <end position="38"/>
    </location>
</feature>
<dbReference type="CDD" id="cd07377">
    <property type="entry name" value="WHTH_GntR"/>
    <property type="match status" value="1"/>
</dbReference>
<evidence type="ECO:0000256" key="2">
    <source>
        <dbReference type="ARBA" id="ARBA00023125"/>
    </source>
</evidence>
<gene>
    <name evidence="6" type="ORF">GE115_06285</name>
</gene>
<dbReference type="InterPro" id="IPR011711">
    <property type="entry name" value="GntR_C"/>
</dbReference>
<dbReference type="SUPFAM" id="SSF48008">
    <property type="entry name" value="GntR ligand-binding domain-like"/>
    <property type="match status" value="1"/>
</dbReference>
<feature type="domain" description="HTH gntR-type" evidence="5">
    <location>
        <begin position="54"/>
        <end position="120"/>
    </location>
</feature>
<dbReference type="InterPro" id="IPR008920">
    <property type="entry name" value="TF_FadR/GntR_C"/>
</dbReference>
<proteinExistence type="predicted"/>
<dbReference type="GO" id="GO:0043565">
    <property type="term" value="F:sequence-specific DNA binding"/>
    <property type="evidence" value="ECO:0007669"/>
    <property type="project" value="InterPro"/>
</dbReference>
<dbReference type="PROSITE" id="PS50949">
    <property type="entry name" value="HTH_GNTR"/>
    <property type="match status" value="1"/>
</dbReference>
<dbReference type="PRINTS" id="PR00035">
    <property type="entry name" value="HTHGNTR"/>
</dbReference>
<name>A0A6I2F5D6_9MICO</name>
<dbReference type="SMART" id="SM00345">
    <property type="entry name" value="HTH_GNTR"/>
    <property type="match status" value="1"/>
</dbReference>
<protein>
    <submittedName>
        <fullName evidence="6">FCD domain-containing protein</fullName>
    </submittedName>
</protein>
<evidence type="ECO:0000313" key="7">
    <source>
        <dbReference type="Proteomes" id="UP000431080"/>
    </source>
</evidence>
<evidence type="ECO:0000259" key="5">
    <source>
        <dbReference type="PROSITE" id="PS50949"/>
    </source>
</evidence>
<keyword evidence="2" id="KW-0238">DNA-binding</keyword>
<dbReference type="InterPro" id="IPR000485">
    <property type="entry name" value="AsnC-type_HTH_dom"/>
</dbReference>
<organism evidence="6 7">
    <name type="scientific">Agromyces agglutinans</name>
    <dbReference type="NCBI Taxonomy" id="2662258"/>
    <lineage>
        <taxon>Bacteria</taxon>
        <taxon>Bacillati</taxon>
        <taxon>Actinomycetota</taxon>
        <taxon>Actinomycetes</taxon>
        <taxon>Micrococcales</taxon>
        <taxon>Microbacteriaceae</taxon>
        <taxon>Agromyces</taxon>
    </lineage>
</organism>
<sequence>MVPTPSVGRPASDRAPTSTSPRPQGIGSPNPPHRPGAGGFQIETLHAILFIACNTGGVTISDSLRELVVTGALDGADRLSESAIAARLGVSRTPVREALQRLESEGLVFAQGRGVRIRRRSPAELRDVYEARAALDGFAAARLAERQRAGRLAPATLAELDELAEQTDAATRSGDLAVATARNRRFHERIAELAGNPVITLALRRYWDQIQVSTRAELAAPARVRAVQDEHAGLLAAIRSGEPERAATLAQAHALATAAITTTTAPEEHA</sequence>
<dbReference type="PANTHER" id="PTHR43537">
    <property type="entry name" value="TRANSCRIPTIONAL REGULATOR, GNTR FAMILY"/>
    <property type="match status" value="1"/>
</dbReference>
<dbReference type="PANTHER" id="PTHR43537:SF24">
    <property type="entry name" value="GLUCONATE OPERON TRANSCRIPTIONAL REPRESSOR"/>
    <property type="match status" value="1"/>
</dbReference>
<dbReference type="Pfam" id="PF00392">
    <property type="entry name" value="GntR"/>
    <property type="match status" value="1"/>
</dbReference>
<dbReference type="Pfam" id="PF07729">
    <property type="entry name" value="FCD"/>
    <property type="match status" value="1"/>
</dbReference>
<reference evidence="6 7" key="1">
    <citation type="submission" date="2019-10" db="EMBL/GenBank/DDBJ databases">
        <authorList>
            <person name="Nie G."/>
            <person name="Ming H."/>
            <person name="Yi B."/>
        </authorList>
    </citation>
    <scope>NUCLEOTIDE SEQUENCE [LARGE SCALE GENOMIC DNA]</scope>
    <source>
        <strain evidence="6 7">CFH 90414</strain>
    </source>
</reference>
<dbReference type="SMART" id="SM00895">
    <property type="entry name" value="FCD"/>
    <property type="match status" value="1"/>
</dbReference>
<evidence type="ECO:0000256" key="4">
    <source>
        <dbReference type="SAM" id="MobiDB-lite"/>
    </source>
</evidence>
<dbReference type="SUPFAM" id="SSF46785">
    <property type="entry name" value="Winged helix' DNA-binding domain"/>
    <property type="match status" value="1"/>
</dbReference>
<dbReference type="Gene3D" id="1.20.120.530">
    <property type="entry name" value="GntR ligand-binding domain-like"/>
    <property type="match status" value="1"/>
</dbReference>
<comment type="caution">
    <text evidence="6">The sequence shown here is derived from an EMBL/GenBank/DDBJ whole genome shotgun (WGS) entry which is preliminary data.</text>
</comment>
<dbReference type="PRINTS" id="PR00033">
    <property type="entry name" value="HTHASNC"/>
</dbReference>
<evidence type="ECO:0000256" key="3">
    <source>
        <dbReference type="ARBA" id="ARBA00023163"/>
    </source>
</evidence>
<keyword evidence="1" id="KW-0805">Transcription regulation</keyword>
<accession>A0A6I2F5D6</accession>